<dbReference type="OrthoDB" id="380043at2157"/>
<dbReference type="AlphaFoldDB" id="A0A1G5WH85"/>
<dbReference type="Pfam" id="PF14279">
    <property type="entry name" value="HNH_5"/>
    <property type="match status" value="1"/>
</dbReference>
<keyword evidence="3" id="KW-1185">Reference proteome</keyword>
<keyword evidence="2" id="KW-0378">Hydrolase</keyword>
<evidence type="ECO:0000259" key="1">
    <source>
        <dbReference type="Pfam" id="PF14279"/>
    </source>
</evidence>
<name>A0A1G5WH85_9EURY</name>
<dbReference type="Proteomes" id="UP000323439">
    <property type="component" value="Unassembled WGS sequence"/>
</dbReference>
<dbReference type="RefSeq" id="WP_188118105.1">
    <property type="nucleotide sequence ID" value="NZ_FMXB01000010.1"/>
</dbReference>
<evidence type="ECO:0000313" key="3">
    <source>
        <dbReference type="Proteomes" id="UP000323439"/>
    </source>
</evidence>
<keyword evidence="2" id="KW-0255">Endonuclease</keyword>
<dbReference type="EMBL" id="FMXB01000010">
    <property type="protein sequence ID" value="SDA57508.1"/>
    <property type="molecule type" value="Genomic_DNA"/>
</dbReference>
<dbReference type="Gene3D" id="1.10.30.50">
    <property type="match status" value="1"/>
</dbReference>
<reference evidence="2 3" key="1">
    <citation type="submission" date="2016-10" db="EMBL/GenBank/DDBJ databases">
        <authorList>
            <person name="Varghese N."/>
            <person name="Submissions S."/>
        </authorList>
    </citation>
    <scope>NUCLEOTIDE SEQUENCE [LARGE SCALE GENOMIC DNA]</scope>
    <source>
        <strain evidence="2 3">DSM 16643</strain>
    </source>
</reference>
<keyword evidence="2" id="KW-0540">Nuclease</keyword>
<feature type="domain" description="HNH endonuclease 5" evidence="1">
    <location>
        <begin position="3"/>
        <end position="53"/>
    </location>
</feature>
<sequence length="331" mass="38510">MKCIFCKTEIVKANFSREHIVPKFLGGEKVIHNICKDCNSKFGGDFEKKLGENDVFNFVRAFYRLKSRNSNKYITPTIKFKQDTTSIGANEDGYLLMYTKPNFDYSDTTIEVDQKESQELVENMIKGKINSLKSDDNQEYEIIKNIKKLEIGEPEDFVLDVDIRIIGELFIKIAYEFACICLDFQYFDDEMAYFLKHMIISDEYDVFSKNINIKFSYNKQKLDFCVRRVCEVAHDNTMNYHYGSSLVNCSNGNYIHKISLIKSHDKFFVLIVLFDIFKCRICVSNDANNWDYEDGLISKLITGRCDGKLINKTNSPFADILLRLRNTNLGK</sequence>
<gene>
    <name evidence="2" type="ORF">SAMN02910315_01418</name>
</gene>
<organism evidence="2 3">
    <name type="scientific">Methanobrevibacter millerae</name>
    <dbReference type="NCBI Taxonomy" id="230361"/>
    <lineage>
        <taxon>Archaea</taxon>
        <taxon>Methanobacteriati</taxon>
        <taxon>Methanobacteriota</taxon>
        <taxon>Methanomada group</taxon>
        <taxon>Methanobacteria</taxon>
        <taxon>Methanobacteriales</taxon>
        <taxon>Methanobacteriaceae</taxon>
        <taxon>Methanobrevibacter</taxon>
    </lineage>
</organism>
<dbReference type="InterPro" id="IPR029471">
    <property type="entry name" value="HNH_5"/>
</dbReference>
<dbReference type="GO" id="GO:0004519">
    <property type="term" value="F:endonuclease activity"/>
    <property type="evidence" value="ECO:0007669"/>
    <property type="project" value="UniProtKB-KW"/>
</dbReference>
<protein>
    <submittedName>
        <fullName evidence="2">HNH endonuclease</fullName>
    </submittedName>
</protein>
<accession>A0A1G5WH85</accession>
<evidence type="ECO:0000313" key="2">
    <source>
        <dbReference type="EMBL" id="SDA57508.1"/>
    </source>
</evidence>
<proteinExistence type="predicted"/>